<gene>
    <name evidence="2" type="ORF">IFR04_014204</name>
</gene>
<feature type="compositionally biased region" description="Polar residues" evidence="1">
    <location>
        <begin position="147"/>
        <end position="159"/>
    </location>
</feature>
<protein>
    <recommendedName>
        <fullName evidence="4">Nucleoplasmin-like domain-containing protein</fullName>
    </recommendedName>
</protein>
<keyword evidence="3" id="KW-1185">Reference proteome</keyword>
<feature type="compositionally biased region" description="Basic and acidic residues" evidence="1">
    <location>
        <begin position="187"/>
        <end position="207"/>
    </location>
</feature>
<dbReference type="OrthoDB" id="3560824at2759"/>
<dbReference type="EMBL" id="JAFJYH010000362">
    <property type="protein sequence ID" value="KAG4412663.1"/>
    <property type="molecule type" value="Genomic_DNA"/>
</dbReference>
<comment type="caution">
    <text evidence="2">The sequence shown here is derived from an EMBL/GenBank/DDBJ whole genome shotgun (WGS) entry which is preliminary data.</text>
</comment>
<feature type="region of interest" description="Disordered" evidence="1">
    <location>
        <begin position="138"/>
        <end position="207"/>
    </location>
</feature>
<dbReference type="AlphaFoldDB" id="A0A8H7W541"/>
<dbReference type="Proteomes" id="UP000664132">
    <property type="component" value="Unassembled WGS sequence"/>
</dbReference>
<proteinExistence type="predicted"/>
<evidence type="ECO:0000313" key="2">
    <source>
        <dbReference type="EMBL" id="KAG4412663.1"/>
    </source>
</evidence>
<organism evidence="2 3">
    <name type="scientific">Cadophora malorum</name>
    <dbReference type="NCBI Taxonomy" id="108018"/>
    <lineage>
        <taxon>Eukaryota</taxon>
        <taxon>Fungi</taxon>
        <taxon>Dikarya</taxon>
        <taxon>Ascomycota</taxon>
        <taxon>Pezizomycotina</taxon>
        <taxon>Leotiomycetes</taxon>
        <taxon>Helotiales</taxon>
        <taxon>Ploettnerulaceae</taxon>
        <taxon>Cadophora</taxon>
    </lineage>
</organism>
<evidence type="ECO:0008006" key="4">
    <source>
        <dbReference type="Google" id="ProtNLM"/>
    </source>
</evidence>
<evidence type="ECO:0000256" key="1">
    <source>
        <dbReference type="SAM" id="MobiDB-lite"/>
    </source>
</evidence>
<name>A0A8H7W541_9HELO</name>
<reference evidence="2" key="1">
    <citation type="submission" date="2021-02" db="EMBL/GenBank/DDBJ databases">
        <title>Genome sequence Cadophora malorum strain M34.</title>
        <authorList>
            <person name="Stefanovic E."/>
            <person name="Vu D."/>
            <person name="Scully C."/>
            <person name="Dijksterhuis J."/>
            <person name="Roader J."/>
            <person name="Houbraken J."/>
        </authorList>
    </citation>
    <scope>NUCLEOTIDE SEQUENCE</scope>
    <source>
        <strain evidence="2">M34</strain>
    </source>
</reference>
<evidence type="ECO:0000313" key="3">
    <source>
        <dbReference type="Proteomes" id="UP000664132"/>
    </source>
</evidence>
<sequence length="207" mass="23066">MSLPENNHIFCCSSAKISEVSISFTPTGSKLLDFAMTALDGKLPCRPKFAFEMEDEDVGDFIFSVITTEPKIAHSSTEHFCNFHVTGPDADPSILVIKVQKVVLREEFELDADSEIRLECKEHKGVFTQARVLKRLPDQEKDELESASDQLSDPVSDPRNNNKSDPGHISGPESGELSEQDSAQVAKSDEGPYRGLERGRKLVREWL</sequence>
<accession>A0A8H7W541</accession>